<organism evidence="2 3">
    <name type="scientific">Verticillium dahliae</name>
    <name type="common">Verticillium wilt</name>
    <dbReference type="NCBI Taxonomy" id="27337"/>
    <lineage>
        <taxon>Eukaryota</taxon>
        <taxon>Fungi</taxon>
        <taxon>Dikarya</taxon>
        <taxon>Ascomycota</taxon>
        <taxon>Pezizomycotina</taxon>
        <taxon>Sordariomycetes</taxon>
        <taxon>Hypocreomycetidae</taxon>
        <taxon>Glomerellales</taxon>
        <taxon>Plectosphaerellaceae</taxon>
        <taxon>Verticillium</taxon>
    </lineage>
</organism>
<feature type="signal peptide" evidence="1">
    <location>
        <begin position="1"/>
        <end position="16"/>
    </location>
</feature>
<comment type="caution">
    <text evidence="2">The sequence shown here is derived from an EMBL/GenBank/DDBJ whole genome shotgun (WGS) entry which is preliminary data.</text>
</comment>
<keyword evidence="1" id="KW-0732">Signal</keyword>
<gene>
    <name evidence="2" type="ORF">VDGE_08499</name>
</gene>
<reference evidence="2 3" key="1">
    <citation type="submission" date="2018-12" db="EMBL/GenBank/DDBJ databases">
        <title>Genome of Verticillium dahliae isolate Getta Getta.</title>
        <authorList>
            <person name="Gardiner D.M."/>
        </authorList>
    </citation>
    <scope>NUCLEOTIDE SEQUENCE [LARGE SCALE GENOMIC DNA]</scope>
    <source>
        <strain evidence="2 3">Getta Getta</strain>
    </source>
</reference>
<evidence type="ECO:0000313" key="2">
    <source>
        <dbReference type="EMBL" id="RXG49201.1"/>
    </source>
</evidence>
<evidence type="ECO:0000256" key="1">
    <source>
        <dbReference type="SAM" id="SignalP"/>
    </source>
</evidence>
<proteinExistence type="predicted"/>
<dbReference type="EMBL" id="RSDZ01000017">
    <property type="protein sequence ID" value="RXG49201.1"/>
    <property type="molecule type" value="Genomic_DNA"/>
</dbReference>
<feature type="chain" id="PRO_5019213600" evidence="1">
    <location>
        <begin position="17"/>
        <end position="451"/>
    </location>
</feature>
<dbReference type="AlphaFoldDB" id="A0A444S738"/>
<evidence type="ECO:0000313" key="3">
    <source>
        <dbReference type="Proteomes" id="UP000288725"/>
    </source>
</evidence>
<protein>
    <submittedName>
        <fullName evidence="2">Uncharacterized protein</fullName>
    </submittedName>
</protein>
<name>A0A444S738_VERDA</name>
<dbReference type="Proteomes" id="UP000288725">
    <property type="component" value="Chromosome 2"/>
</dbReference>
<accession>A0A444S738</accession>
<sequence>MHSSPMILGLVVSATASPLYDTSRFSRRQDEPFNDKAKLCGLRDLSNPDGARAAWEETGAASFLDNFITNDRKGDPTDWVKILERLITGDPGTNADGCSSVKNECNPGIEKGDCATYFDTLTEYPNQRLGYWVFMAVNGLHQKLTALYNELFEKTMLNTLAIPTMVEKLGGDQGSGGDVLKWLTAAAGAGGAVAGMSPNVRSHRWSGLSFLSAMFGAAAEEEKDLVDDIGAAMGAAFEKTSARISRALGAAVGRATDPGDYNALPAGPGSEPFQSSIAKFFSGGWWLLENDSADVTGALQATVDAVKMKVVDQILQSSGYYLLVDRHDNTLELCGTPLGRQWMPVRIGEADHCMYVAKVGEGLGSFYEAPAEVYEAMAEYGLGNRMAYYRILLDCALNSAGDSSVRTDALVPGQIPLCYFNMKAVYLDGEGCDTDSEGFYTCQSLTTEDVK</sequence>